<keyword evidence="1" id="KW-0812">Transmembrane</keyword>
<protein>
    <submittedName>
        <fullName evidence="2">Uncharacterized protein</fullName>
    </submittedName>
</protein>
<keyword evidence="1" id="KW-0472">Membrane</keyword>
<dbReference type="EMBL" id="JAVHJM010000006">
    <property type="protein sequence ID" value="KAK6513079.1"/>
    <property type="molecule type" value="Genomic_DNA"/>
</dbReference>
<accession>A0AAN8NKJ2</accession>
<name>A0AAN8NKJ2_9PEZI</name>
<evidence type="ECO:0000313" key="3">
    <source>
        <dbReference type="Proteomes" id="UP001307849"/>
    </source>
</evidence>
<organism evidence="2 3">
    <name type="scientific">Arthrobotrys conoides</name>
    <dbReference type="NCBI Taxonomy" id="74498"/>
    <lineage>
        <taxon>Eukaryota</taxon>
        <taxon>Fungi</taxon>
        <taxon>Dikarya</taxon>
        <taxon>Ascomycota</taxon>
        <taxon>Pezizomycotina</taxon>
        <taxon>Orbiliomycetes</taxon>
        <taxon>Orbiliales</taxon>
        <taxon>Orbiliaceae</taxon>
        <taxon>Arthrobotrys</taxon>
    </lineage>
</organism>
<evidence type="ECO:0000256" key="1">
    <source>
        <dbReference type="SAM" id="Phobius"/>
    </source>
</evidence>
<feature type="transmembrane region" description="Helical" evidence="1">
    <location>
        <begin position="49"/>
        <end position="66"/>
    </location>
</feature>
<sequence length="87" mass="9848">MLWTAEAMTCSTLPICPNYKFPLYLALVVNKAPTQDHVGVFDFLGYNDVSIALFFFMMFNFVHMLLKMGISSVKLEIVNVIINSPPQ</sequence>
<keyword evidence="1" id="KW-1133">Transmembrane helix</keyword>
<dbReference type="AlphaFoldDB" id="A0AAN8NKJ2"/>
<dbReference type="Proteomes" id="UP001307849">
    <property type="component" value="Unassembled WGS sequence"/>
</dbReference>
<keyword evidence="3" id="KW-1185">Reference proteome</keyword>
<comment type="caution">
    <text evidence="2">The sequence shown here is derived from an EMBL/GenBank/DDBJ whole genome shotgun (WGS) entry which is preliminary data.</text>
</comment>
<proteinExistence type="predicted"/>
<gene>
    <name evidence="2" type="ORF">TWF506_009242</name>
</gene>
<evidence type="ECO:0000313" key="2">
    <source>
        <dbReference type="EMBL" id="KAK6513079.1"/>
    </source>
</evidence>
<reference evidence="2 3" key="1">
    <citation type="submission" date="2019-10" db="EMBL/GenBank/DDBJ databases">
        <authorList>
            <person name="Palmer J.M."/>
        </authorList>
    </citation>
    <scope>NUCLEOTIDE SEQUENCE [LARGE SCALE GENOMIC DNA]</scope>
    <source>
        <strain evidence="2 3">TWF506</strain>
    </source>
</reference>